<dbReference type="SUPFAM" id="SSF52374">
    <property type="entry name" value="Nucleotidylyl transferase"/>
    <property type="match status" value="1"/>
</dbReference>
<dbReference type="FunFam" id="3.40.50.620:FF:000107">
    <property type="entry name" value="Tyrosine--tRNA ligase"/>
    <property type="match status" value="1"/>
</dbReference>
<sequence length="540" mass="60509">MAASLARTCRFSCPPLPHISRVRWALSAPLSSRLHCSPSSRSGLLHQLNKRGLIQDCFPERAGQGALPELLESAPQTIYCGFDPTADSLHVGNLLAVVGLLHFRNAGHHVLALLGGATAHIGDPSGKTAEREPLSPEDVEANTRSIRESLQRIFTNYELNFHSCGKKLGTVTVLNNLKWYQDWDVVSFLSRVGRHFRMGTMLSRHSVQSRMKSAEGMSLTEFTYQVFQAHDFYHLNQIYGCRIQLGGTDQLGNLMSGHDYIHRVSGQEVFGLTVPLVTSSVGDKLGKTAGNAVWLNRDKTSPFELYQFFLRQPDSTIERFLRLFTFLPLAEVERLMQQQREEPGRRLAHKRLAAEVVKLVHGKDGLESAKRCTEALFHSSVEALENMTDEELRELFREAPFLETLFEPGTTVLDACRRVHAIPEGPRGHRMISEGAVHINHLRADDPDRVLVPKLHILSNGLSLLRSASPSLPHATVRVPIAILGTDAQSADFDHYRTYHGSLLHRLPDLQDHAFTPFCQRHQPALFGTLHRWAHGRRGD</sequence>
<evidence type="ECO:0000256" key="13">
    <source>
        <dbReference type="RuleBase" id="RU361234"/>
    </source>
</evidence>
<keyword evidence="15" id="KW-1185">Reference proteome</keyword>
<evidence type="ECO:0000256" key="10">
    <source>
        <dbReference type="ARBA" id="ARBA00023128"/>
    </source>
</evidence>
<dbReference type="GO" id="GO:0005524">
    <property type="term" value="F:ATP binding"/>
    <property type="evidence" value="ECO:0007669"/>
    <property type="project" value="UniProtKB-KW"/>
</dbReference>
<evidence type="ECO:0000313" key="14">
    <source>
        <dbReference type="EMBL" id="CAL1591883.1"/>
    </source>
</evidence>
<dbReference type="InterPro" id="IPR002307">
    <property type="entry name" value="Tyr-tRNA-ligase"/>
</dbReference>
<dbReference type="FunFam" id="1.10.240.10:FF:000001">
    <property type="entry name" value="Tyrosine--tRNA ligase"/>
    <property type="match status" value="1"/>
</dbReference>
<dbReference type="CDD" id="cd00805">
    <property type="entry name" value="TyrRS_core"/>
    <property type="match status" value="1"/>
</dbReference>
<dbReference type="Pfam" id="PF00579">
    <property type="entry name" value="tRNA-synt_1b"/>
    <property type="match status" value="1"/>
</dbReference>
<accession>A0AAV2KPA7</accession>
<dbReference type="HAMAP" id="MF_02006">
    <property type="entry name" value="Tyr_tRNA_synth_type1"/>
    <property type="match status" value="1"/>
</dbReference>
<dbReference type="InterPro" id="IPR024088">
    <property type="entry name" value="Tyr-tRNA-ligase_bac-type"/>
</dbReference>
<dbReference type="GO" id="GO:0004831">
    <property type="term" value="F:tyrosine-tRNA ligase activity"/>
    <property type="evidence" value="ECO:0007669"/>
    <property type="project" value="UniProtKB-EC"/>
</dbReference>
<keyword evidence="6 13" id="KW-0547">Nucleotide-binding</keyword>
<comment type="subunit">
    <text evidence="4">Homodimer.</text>
</comment>
<evidence type="ECO:0000256" key="5">
    <source>
        <dbReference type="ARBA" id="ARBA00022598"/>
    </source>
</evidence>
<keyword evidence="7 13" id="KW-0067">ATP-binding</keyword>
<evidence type="ECO:0000256" key="4">
    <source>
        <dbReference type="ARBA" id="ARBA00011738"/>
    </source>
</evidence>
<dbReference type="Gene3D" id="3.40.50.620">
    <property type="entry name" value="HUPs"/>
    <property type="match status" value="1"/>
</dbReference>
<comment type="function">
    <text evidence="1">Catalyzes the attachment of tyrosine to tRNA(Tyr) in a two-step reaction: tyrosine is first activated by ATP to form Tyr-AMP and then transferred to the acceptor end of tRNA(Tyr).</text>
</comment>
<comment type="subcellular location">
    <subcellularLocation>
        <location evidence="2">Mitochondrion matrix</location>
    </subcellularLocation>
</comment>
<evidence type="ECO:0000256" key="8">
    <source>
        <dbReference type="ARBA" id="ARBA00022917"/>
    </source>
</evidence>
<keyword evidence="8 13" id="KW-0648">Protein biosynthesis</keyword>
<dbReference type="PRINTS" id="PR01040">
    <property type="entry name" value="TRNASYNTHTYR"/>
</dbReference>
<dbReference type="InterPro" id="IPR002305">
    <property type="entry name" value="aa-tRNA-synth_Ic"/>
</dbReference>
<dbReference type="EMBL" id="OZ035824">
    <property type="protein sequence ID" value="CAL1591883.1"/>
    <property type="molecule type" value="Genomic_DNA"/>
</dbReference>
<dbReference type="Proteomes" id="UP001497482">
    <property type="component" value="Chromosome 2"/>
</dbReference>
<dbReference type="Gene3D" id="3.10.290.10">
    <property type="entry name" value="RNA-binding S4 domain"/>
    <property type="match status" value="1"/>
</dbReference>
<evidence type="ECO:0000256" key="3">
    <source>
        <dbReference type="ARBA" id="ARBA00005594"/>
    </source>
</evidence>
<keyword evidence="10" id="KW-0496">Mitochondrion</keyword>
<name>A0AAV2KPA7_KNICA</name>
<evidence type="ECO:0000256" key="7">
    <source>
        <dbReference type="ARBA" id="ARBA00022840"/>
    </source>
</evidence>
<evidence type="ECO:0000256" key="1">
    <source>
        <dbReference type="ARBA" id="ARBA00002025"/>
    </source>
</evidence>
<keyword evidence="11 13" id="KW-0030">Aminoacyl-tRNA synthetase</keyword>
<evidence type="ECO:0000256" key="9">
    <source>
        <dbReference type="ARBA" id="ARBA00022946"/>
    </source>
</evidence>
<dbReference type="NCBIfam" id="TIGR00234">
    <property type="entry name" value="tyrS"/>
    <property type="match status" value="1"/>
</dbReference>
<dbReference type="GO" id="GO:0003723">
    <property type="term" value="F:RNA binding"/>
    <property type="evidence" value="ECO:0007669"/>
    <property type="project" value="InterPro"/>
</dbReference>
<dbReference type="GO" id="GO:0005829">
    <property type="term" value="C:cytosol"/>
    <property type="evidence" value="ECO:0007669"/>
    <property type="project" value="TreeGrafter"/>
</dbReference>
<proteinExistence type="inferred from homology"/>
<dbReference type="PROSITE" id="PS00178">
    <property type="entry name" value="AA_TRNA_LIGASE_I"/>
    <property type="match status" value="1"/>
</dbReference>
<keyword evidence="5 13" id="KW-0436">Ligase</keyword>
<dbReference type="PANTHER" id="PTHR11766">
    <property type="entry name" value="TYROSYL-TRNA SYNTHETASE"/>
    <property type="match status" value="1"/>
</dbReference>
<gene>
    <name evidence="14" type="ORF">KC01_LOCUS21218</name>
</gene>
<dbReference type="InterPro" id="IPR014729">
    <property type="entry name" value="Rossmann-like_a/b/a_fold"/>
</dbReference>
<dbReference type="EC" id="6.1.1.1" evidence="13"/>
<dbReference type="FunFam" id="3.10.290.10:FF:000017">
    <property type="entry name" value="Tyrosine--tRNA ligase"/>
    <property type="match status" value="1"/>
</dbReference>
<comment type="catalytic activity">
    <reaction evidence="12 13">
        <text>tRNA(Tyr) + L-tyrosine + ATP = L-tyrosyl-tRNA(Tyr) + AMP + diphosphate + H(+)</text>
        <dbReference type="Rhea" id="RHEA:10220"/>
        <dbReference type="Rhea" id="RHEA-COMP:9706"/>
        <dbReference type="Rhea" id="RHEA-COMP:9707"/>
        <dbReference type="ChEBI" id="CHEBI:15378"/>
        <dbReference type="ChEBI" id="CHEBI:30616"/>
        <dbReference type="ChEBI" id="CHEBI:33019"/>
        <dbReference type="ChEBI" id="CHEBI:58315"/>
        <dbReference type="ChEBI" id="CHEBI:78442"/>
        <dbReference type="ChEBI" id="CHEBI:78536"/>
        <dbReference type="ChEBI" id="CHEBI:456215"/>
        <dbReference type="EC" id="6.1.1.1"/>
    </reaction>
</comment>
<dbReference type="GO" id="GO:0005759">
    <property type="term" value="C:mitochondrial matrix"/>
    <property type="evidence" value="ECO:0007669"/>
    <property type="project" value="UniProtKB-SubCell"/>
</dbReference>
<evidence type="ECO:0000256" key="6">
    <source>
        <dbReference type="ARBA" id="ARBA00022741"/>
    </source>
</evidence>
<keyword evidence="9" id="KW-0809">Transit peptide</keyword>
<dbReference type="InterPro" id="IPR024107">
    <property type="entry name" value="Tyr-tRNA-ligase_bac_1"/>
</dbReference>
<dbReference type="Gene3D" id="1.10.240.10">
    <property type="entry name" value="Tyrosyl-Transfer RNA Synthetase"/>
    <property type="match status" value="1"/>
</dbReference>
<dbReference type="InterPro" id="IPR001412">
    <property type="entry name" value="aa-tRNA-synth_I_CS"/>
</dbReference>
<evidence type="ECO:0000256" key="2">
    <source>
        <dbReference type="ARBA" id="ARBA00004305"/>
    </source>
</evidence>
<evidence type="ECO:0000256" key="12">
    <source>
        <dbReference type="ARBA" id="ARBA00048248"/>
    </source>
</evidence>
<comment type="similarity">
    <text evidence="3 13">Belongs to the class-I aminoacyl-tRNA synthetase family.</text>
</comment>
<dbReference type="GO" id="GO:0006437">
    <property type="term" value="P:tyrosyl-tRNA aminoacylation"/>
    <property type="evidence" value="ECO:0007669"/>
    <property type="project" value="InterPro"/>
</dbReference>
<protein>
    <recommendedName>
        <fullName evidence="13">Tyrosine--tRNA ligase</fullName>
        <ecNumber evidence="13">6.1.1.1</ecNumber>
    </recommendedName>
    <alternativeName>
        <fullName evidence="13">Tyrosyl-tRNA synthetase</fullName>
    </alternativeName>
</protein>
<organism evidence="14 15">
    <name type="scientific">Knipowitschia caucasica</name>
    <name type="common">Caucasian dwarf goby</name>
    <name type="synonym">Pomatoschistus caucasicus</name>
    <dbReference type="NCBI Taxonomy" id="637954"/>
    <lineage>
        <taxon>Eukaryota</taxon>
        <taxon>Metazoa</taxon>
        <taxon>Chordata</taxon>
        <taxon>Craniata</taxon>
        <taxon>Vertebrata</taxon>
        <taxon>Euteleostomi</taxon>
        <taxon>Actinopterygii</taxon>
        <taxon>Neopterygii</taxon>
        <taxon>Teleostei</taxon>
        <taxon>Neoteleostei</taxon>
        <taxon>Acanthomorphata</taxon>
        <taxon>Gobiaria</taxon>
        <taxon>Gobiiformes</taxon>
        <taxon>Gobioidei</taxon>
        <taxon>Gobiidae</taxon>
        <taxon>Gobiinae</taxon>
        <taxon>Knipowitschia</taxon>
    </lineage>
</organism>
<dbReference type="InterPro" id="IPR036986">
    <property type="entry name" value="S4_RNA-bd_sf"/>
</dbReference>
<dbReference type="PANTHER" id="PTHR11766:SF0">
    <property type="entry name" value="TYROSINE--TRNA LIGASE, MITOCHONDRIAL"/>
    <property type="match status" value="1"/>
</dbReference>
<dbReference type="SUPFAM" id="SSF55174">
    <property type="entry name" value="Alpha-L RNA-binding motif"/>
    <property type="match status" value="1"/>
</dbReference>
<evidence type="ECO:0000256" key="11">
    <source>
        <dbReference type="ARBA" id="ARBA00023146"/>
    </source>
</evidence>
<evidence type="ECO:0000313" key="15">
    <source>
        <dbReference type="Proteomes" id="UP001497482"/>
    </source>
</evidence>
<dbReference type="AlphaFoldDB" id="A0AAV2KPA7"/>
<reference evidence="14 15" key="1">
    <citation type="submission" date="2024-04" db="EMBL/GenBank/DDBJ databases">
        <authorList>
            <person name="Waldvogel A.-M."/>
            <person name="Schoenle A."/>
        </authorList>
    </citation>
    <scope>NUCLEOTIDE SEQUENCE [LARGE SCALE GENOMIC DNA]</scope>
</reference>